<feature type="domain" description="Ig-like" evidence="12">
    <location>
        <begin position="503"/>
        <end position="577"/>
    </location>
</feature>
<dbReference type="InterPro" id="IPR007110">
    <property type="entry name" value="Ig-like_dom"/>
</dbReference>
<dbReference type="PROSITE" id="PS50835">
    <property type="entry name" value="IG_LIKE"/>
    <property type="match status" value="6"/>
</dbReference>
<evidence type="ECO:0000256" key="8">
    <source>
        <dbReference type="ARBA" id="ARBA00023157"/>
    </source>
</evidence>
<dbReference type="GO" id="GO:0043005">
    <property type="term" value="C:neuron projection"/>
    <property type="evidence" value="ECO:0007669"/>
    <property type="project" value="TreeGrafter"/>
</dbReference>
<dbReference type="GO" id="GO:0007155">
    <property type="term" value="P:cell adhesion"/>
    <property type="evidence" value="ECO:0007669"/>
    <property type="project" value="InterPro"/>
</dbReference>
<evidence type="ECO:0000256" key="7">
    <source>
        <dbReference type="ARBA" id="ARBA00023136"/>
    </source>
</evidence>
<dbReference type="SMART" id="SM00409">
    <property type="entry name" value="IG"/>
    <property type="match status" value="5"/>
</dbReference>
<protein>
    <recommendedName>
        <fullName evidence="12">Ig-like domain-containing protein</fullName>
    </recommendedName>
</protein>
<keyword evidence="2" id="KW-0433">Leucine-rich repeat</keyword>
<dbReference type="InterPro" id="IPR036179">
    <property type="entry name" value="Ig-like_dom_sf"/>
</dbReference>
<feature type="chain" id="PRO_5034893807" description="Ig-like domain-containing protein" evidence="11">
    <location>
        <begin position="27"/>
        <end position="658"/>
    </location>
</feature>
<feature type="domain" description="Ig-like" evidence="12">
    <location>
        <begin position="213"/>
        <end position="300"/>
    </location>
</feature>
<evidence type="ECO:0000256" key="5">
    <source>
        <dbReference type="ARBA" id="ARBA00022737"/>
    </source>
</evidence>
<dbReference type="InterPro" id="IPR009138">
    <property type="entry name" value="Neural_cell_adh"/>
</dbReference>
<dbReference type="InterPro" id="IPR013783">
    <property type="entry name" value="Ig-like_fold"/>
</dbReference>
<dbReference type="PANTHER" id="PTHR12231:SF261">
    <property type="entry name" value="IG-LIKE DOMAIN-CONTAINING PROTEIN"/>
    <property type="match status" value="1"/>
</dbReference>
<dbReference type="AlphaFoldDB" id="A0A8C2YWP4"/>
<evidence type="ECO:0000313" key="14">
    <source>
        <dbReference type="Proteomes" id="UP000694565"/>
    </source>
</evidence>
<reference evidence="13" key="1">
    <citation type="submission" date="2025-08" db="UniProtKB">
        <authorList>
            <consortium name="Ensembl"/>
        </authorList>
    </citation>
    <scope>IDENTIFICATION</scope>
</reference>
<dbReference type="SMART" id="SM00408">
    <property type="entry name" value="IGc2"/>
    <property type="match status" value="5"/>
</dbReference>
<dbReference type="InterPro" id="IPR013098">
    <property type="entry name" value="Ig_I-set"/>
</dbReference>
<keyword evidence="7" id="KW-0472">Membrane</keyword>
<dbReference type="InterPro" id="IPR003598">
    <property type="entry name" value="Ig_sub2"/>
</dbReference>
<evidence type="ECO:0000313" key="13">
    <source>
        <dbReference type="Ensembl" id="ENSCLMP00005002837.1"/>
    </source>
</evidence>
<dbReference type="PANTHER" id="PTHR12231">
    <property type="entry name" value="CTX-RELATED TYPE I TRANSMEMBRANE PROTEIN"/>
    <property type="match status" value="1"/>
</dbReference>
<dbReference type="Ensembl" id="ENSCLMT00005003117.1">
    <property type="protein sequence ID" value="ENSCLMP00005002837.1"/>
    <property type="gene ID" value="ENSCLMG00005001587.1"/>
</dbReference>
<dbReference type="FunFam" id="2.60.40.10:FF:000076">
    <property type="entry name" value="Leucine-rich repeat and Ig domain-containing 4"/>
    <property type="match status" value="1"/>
</dbReference>
<sequence>MHTNLVTRITVVKCLLFFLNIGGVVQLHCQIRGDPKPFLEWILPDGSKVRAPYSSEDRRLIMTAEGMLTLRGADASETGLYRCIATNYLDADILAFRVTVLSPDVEEAEVNGVQLSQPLGENLFFDCSSSGSPEGSVPTVQIIGARGSADNDLDRVTLVTAVQGYTKTPAPYNNAMPTHNDISSVYNRVAGNEDTSANIAGFEPTTKVKTSKPKIIGGNAASFTVLSNSDAFLPCEAVGNPEPTITWKRITVPVKGRMGKFEVLSNGTLSIQNANIKDRGQYLCLANNDHGSDKLIVTLSVVAYPSRILEPKMRDIKSHTGNNVEMTCKAEGRPTPMISWILANQTQFRGQNTDKGRVSVSAVGTLVIEQVSVYDRGHYKCIASNPAGADTATVRLQVVAPPPGIVEEKKQQVKVGVNQNLWLPCTGQGSPQPTIHWVLHDGSMLRHNRPASDTRILVYGNGTLHIKDVTPEDSGKYECIATSLTGSERMVVTLTVERRESAPQIVEISKRITALFFEDQLRLNCSATGDPKPRIIWRLPSKAVVDQWHSDKDAGNYLCVARNHIGDDLQLMKVTVSMKPAKIEPKLYGKKQVPYGNDFKVDCKASGAPKPEISWGLPDGTVVNSALQSDVSSGGGRARRYTLFDNGTLHLNQVCKGM</sequence>
<dbReference type="Pfam" id="PF07679">
    <property type="entry name" value="I-set"/>
    <property type="match status" value="3"/>
</dbReference>
<name>A0A8C2YWP4_CYCLU</name>
<evidence type="ECO:0000256" key="3">
    <source>
        <dbReference type="ARBA" id="ARBA00022692"/>
    </source>
</evidence>
<evidence type="ECO:0000256" key="9">
    <source>
        <dbReference type="ARBA" id="ARBA00023180"/>
    </source>
</evidence>
<comment type="subcellular location">
    <subcellularLocation>
        <location evidence="1">Membrane</location>
        <topology evidence="1">Single-pass membrane protein</topology>
    </subcellularLocation>
</comment>
<keyword evidence="9" id="KW-0325">Glycoprotein</keyword>
<dbReference type="GO" id="GO:0005886">
    <property type="term" value="C:plasma membrane"/>
    <property type="evidence" value="ECO:0007669"/>
    <property type="project" value="UniProtKB-ARBA"/>
</dbReference>
<evidence type="ECO:0000256" key="11">
    <source>
        <dbReference type="SAM" id="SignalP"/>
    </source>
</evidence>
<reference evidence="13" key="2">
    <citation type="submission" date="2025-09" db="UniProtKB">
        <authorList>
            <consortium name="Ensembl"/>
        </authorList>
    </citation>
    <scope>IDENTIFICATION</scope>
</reference>
<feature type="domain" description="Ig-like" evidence="12">
    <location>
        <begin position="22"/>
        <end position="99"/>
    </location>
</feature>
<dbReference type="Proteomes" id="UP000694565">
    <property type="component" value="Unplaced"/>
</dbReference>
<dbReference type="Pfam" id="PF13927">
    <property type="entry name" value="Ig_3"/>
    <property type="match status" value="1"/>
</dbReference>
<evidence type="ECO:0000256" key="4">
    <source>
        <dbReference type="ARBA" id="ARBA00022729"/>
    </source>
</evidence>
<keyword evidence="3" id="KW-0812">Transmembrane</keyword>
<evidence type="ECO:0000256" key="2">
    <source>
        <dbReference type="ARBA" id="ARBA00022614"/>
    </source>
</evidence>
<keyword evidence="6" id="KW-1133">Transmembrane helix</keyword>
<dbReference type="InterPro" id="IPR003599">
    <property type="entry name" value="Ig_sub"/>
</dbReference>
<dbReference type="SUPFAM" id="SSF48726">
    <property type="entry name" value="Immunoglobulin"/>
    <property type="match status" value="6"/>
</dbReference>
<keyword evidence="8" id="KW-1015">Disulfide bond</keyword>
<keyword evidence="10" id="KW-0393">Immunoglobulin domain</keyword>
<keyword evidence="4 11" id="KW-0732">Signal</keyword>
<dbReference type="InterPro" id="IPR051170">
    <property type="entry name" value="Neural/epithelial_adhesion"/>
</dbReference>
<feature type="signal peptide" evidence="11">
    <location>
        <begin position="1"/>
        <end position="26"/>
    </location>
</feature>
<keyword evidence="5" id="KW-0677">Repeat</keyword>
<keyword evidence="14" id="KW-1185">Reference proteome</keyword>
<proteinExistence type="predicted"/>
<feature type="domain" description="Ig-like" evidence="12">
    <location>
        <begin position="305"/>
        <end position="397"/>
    </location>
</feature>
<dbReference type="FunFam" id="2.60.40.10:FF:000032">
    <property type="entry name" value="palladin isoform X1"/>
    <property type="match status" value="1"/>
</dbReference>
<evidence type="ECO:0000256" key="1">
    <source>
        <dbReference type="ARBA" id="ARBA00004167"/>
    </source>
</evidence>
<dbReference type="PRINTS" id="PR01838">
    <property type="entry name" value="NCAMFAMILY"/>
</dbReference>
<organism evidence="13 14">
    <name type="scientific">Cyclopterus lumpus</name>
    <name type="common">Lumpsucker</name>
    <dbReference type="NCBI Taxonomy" id="8103"/>
    <lineage>
        <taxon>Eukaryota</taxon>
        <taxon>Metazoa</taxon>
        <taxon>Chordata</taxon>
        <taxon>Craniata</taxon>
        <taxon>Vertebrata</taxon>
        <taxon>Euteleostomi</taxon>
        <taxon>Actinopterygii</taxon>
        <taxon>Neopterygii</taxon>
        <taxon>Teleostei</taxon>
        <taxon>Neoteleostei</taxon>
        <taxon>Acanthomorphata</taxon>
        <taxon>Eupercaria</taxon>
        <taxon>Perciformes</taxon>
        <taxon>Cottioidei</taxon>
        <taxon>Cottales</taxon>
        <taxon>Cyclopteridae</taxon>
        <taxon>Cyclopterus</taxon>
    </lineage>
</organism>
<feature type="domain" description="Ig-like" evidence="12">
    <location>
        <begin position="585"/>
        <end position="615"/>
    </location>
</feature>
<feature type="domain" description="Ig-like" evidence="12">
    <location>
        <begin position="403"/>
        <end position="495"/>
    </location>
</feature>
<evidence type="ECO:0000256" key="6">
    <source>
        <dbReference type="ARBA" id="ARBA00022989"/>
    </source>
</evidence>
<dbReference type="Gene3D" id="2.60.40.10">
    <property type="entry name" value="Immunoglobulins"/>
    <property type="match status" value="6"/>
</dbReference>
<evidence type="ECO:0000259" key="12">
    <source>
        <dbReference type="PROSITE" id="PS50835"/>
    </source>
</evidence>
<dbReference type="GeneTree" id="ENSGT00940000158290"/>
<accession>A0A8C2YWP4</accession>
<evidence type="ECO:0000256" key="10">
    <source>
        <dbReference type="ARBA" id="ARBA00023319"/>
    </source>
</evidence>